<accession>A0A2I7QI55</accession>
<protein>
    <submittedName>
        <fullName evidence="1">Uncharacterized protein</fullName>
    </submittedName>
</protein>
<dbReference type="EMBL" id="MG720308">
    <property type="protein sequence ID" value="AUR81058.1"/>
    <property type="molecule type" value="Genomic_DNA"/>
</dbReference>
<evidence type="ECO:0000313" key="2">
    <source>
        <dbReference type="Proteomes" id="UP000240536"/>
    </source>
</evidence>
<keyword evidence="2" id="KW-1185">Reference proteome</keyword>
<reference evidence="2" key="1">
    <citation type="submission" date="2017-12" db="EMBL/GenBank/DDBJ databases">
        <title>Phage resistance in Vibrio sp. unravels a complex metabolic adaptation strategy.</title>
        <authorList>
            <person name="Skliros D."/>
            <person name="Kalatzis P.G."/>
            <person name="Katharios P."/>
            <person name="Flemetakis E."/>
        </authorList>
    </citation>
    <scope>NUCLEOTIDE SEQUENCE [LARGE SCALE GENOMIC DNA]</scope>
</reference>
<sequence length="147" mass="16965">MNKQTIDNAIPLSETEGTFTQGYHRLNVKLSVSFNPYEQVILVCNDFEFGQDGSVFNNGVLRTADEVQWLDVIPEDPIADAVQTMSEQIATPGLLFDRVDDKYREKFVEMQLVLLESFKTQTQDLKQNIRSDLYKFKQQIETTKHIN</sequence>
<proteinExistence type="predicted"/>
<organism evidence="1 2">
    <name type="scientific">Vibrio phage Aphrodite1</name>
    <dbReference type="NCBI Taxonomy" id="2070057"/>
    <lineage>
        <taxon>Viruses</taxon>
        <taxon>Duplodnaviria</taxon>
        <taxon>Heunggongvirae</taxon>
        <taxon>Uroviricota</taxon>
        <taxon>Caudoviricetes</taxon>
        <taxon>Chimalliviridae</taxon>
        <taxon>Gorgonvirinae</taxon>
        <taxon>Aphroditevirus</taxon>
        <taxon>Aphroditevirus aphrodite1</taxon>
    </lineage>
</organism>
<name>A0A2I7QI55_9CAUD</name>
<evidence type="ECO:0000313" key="1">
    <source>
        <dbReference type="EMBL" id="AUR81058.1"/>
    </source>
</evidence>
<dbReference type="Proteomes" id="UP000240536">
    <property type="component" value="Segment"/>
</dbReference>
<gene>
    <name evidence="1" type="ORF">Aphrodite1_0045</name>
</gene>